<dbReference type="GO" id="GO:0030430">
    <property type="term" value="C:host cell cytoplasm"/>
    <property type="evidence" value="ECO:0007669"/>
    <property type="project" value="UniProtKB-SubCell"/>
</dbReference>
<sequence>MDKVLNREESLQLMDLLGLERSAWGNIPLMRKAYLKKCKEFHPDKGGDEEKMKKMNTLYKKMEDGVKYAHQPDFGGFWDATEVFASSLNPGVDAIYCKQWPECAKKMSTNCICLLCLLRMKHENRKLYRKDPLVWVDCYCFDCFRMWFGLDLCEGTLLLWCDIIGQTTYRDLKL</sequence>
<dbReference type="InterPro" id="IPR001623">
    <property type="entry name" value="DnaJ_domain"/>
</dbReference>
<evidence type="ECO:0000256" key="9">
    <source>
        <dbReference type="ARBA" id="ARBA00022771"/>
    </source>
</evidence>
<protein>
    <recommendedName>
        <fullName evidence="3">Small t antigen</fullName>
    </recommendedName>
</protein>
<evidence type="ECO:0000256" key="2">
    <source>
        <dbReference type="ARBA" id="ARBA00004192"/>
    </source>
</evidence>
<proteinExistence type="evidence at protein level"/>
<evidence type="ECO:0000256" key="8">
    <source>
        <dbReference type="ARBA" id="ARBA00022723"/>
    </source>
</evidence>
<comment type="interaction">
    <interactant intactId="EBI-15646000">
        <id>O56327</id>
    </interactant>
    <interactant intactId="EBI-400413">
        <id>Q76MZ3</id>
        <label>Ppp2r1a</label>
    </interactant>
    <organismsDiffer>true</organismsDiffer>
    <experiments>2</experiments>
</comment>
<evidence type="ECO:0000256" key="11">
    <source>
        <dbReference type="ARBA" id="ARBA00022990"/>
    </source>
</evidence>
<evidence type="ECO:0000256" key="4">
    <source>
        <dbReference type="ARBA" id="ARBA00022518"/>
    </source>
</evidence>
<keyword evidence="13" id="KW-0010">Activator</keyword>
<dbReference type="Gene3D" id="1.20.120.1860">
    <property type="entry name" value="Small t-antigen, unique domain"/>
    <property type="match status" value="1"/>
</dbReference>
<keyword evidence="12" id="KW-0805">Transcription regulation</keyword>
<dbReference type="SUPFAM" id="SSF46565">
    <property type="entry name" value="Chaperone J-domain"/>
    <property type="match status" value="1"/>
</dbReference>
<evidence type="ECO:0000256" key="15">
    <source>
        <dbReference type="ARBA" id="ARBA00023200"/>
    </source>
</evidence>
<evidence type="ECO:0000256" key="13">
    <source>
        <dbReference type="ARBA" id="ARBA00023159"/>
    </source>
</evidence>
<evidence type="ECO:0000256" key="5">
    <source>
        <dbReference type="ARBA" id="ARBA00022553"/>
    </source>
</evidence>
<evidence type="ECO:0000256" key="3">
    <source>
        <dbReference type="ARBA" id="ARBA00016539"/>
    </source>
</evidence>
<dbReference type="GO" id="GO:0042025">
    <property type="term" value="C:host cell nucleus"/>
    <property type="evidence" value="ECO:0007669"/>
    <property type="project" value="UniProtKB-SubCell"/>
</dbReference>
<keyword evidence="4" id="KW-0244">Early protein</keyword>
<evidence type="ECO:0000313" key="17">
    <source>
        <dbReference type="EMBL" id="CAB82891.1"/>
    </source>
</evidence>
<dbReference type="Pfam" id="PF02380">
    <property type="entry name" value="Papo_T_antigen"/>
    <property type="match status" value="1"/>
</dbReference>
<keyword evidence="9" id="KW-0863">Zinc-finger</keyword>
<evidence type="ECO:0000256" key="14">
    <source>
        <dbReference type="ARBA" id="ARBA00023163"/>
    </source>
</evidence>
<keyword evidence="11" id="KW-0007">Acetylation</keyword>
<keyword evidence="7" id="KW-0945">Host-virus interaction</keyword>
<organism evidence="17">
    <name type="scientific">Simian virus 40</name>
    <name type="common">SV40</name>
    <dbReference type="NCBI Taxonomy" id="1891767"/>
    <lineage>
        <taxon>Viruses</taxon>
        <taxon>Monodnaviria</taxon>
        <taxon>Shotokuvirae</taxon>
        <taxon>Cossaviricota</taxon>
        <taxon>Papovaviricetes</taxon>
        <taxon>Sepolyvirales</taxon>
        <taxon>Polyomaviridae</taxon>
        <taxon>Betapolyomavirus</taxon>
    </lineage>
</organism>
<keyword evidence="8" id="KW-0479">Metal-binding</keyword>
<reference evidence="17" key="2">
    <citation type="journal article" date="2002" name="Cancer Causes Control">
        <title>Reappraisal of the strong association between simian virus 40 and human malignant mesothelioma of the pleura (Belgium).</title>
        <authorList>
            <person name="Hubner R."/>
            <person name="Van Marck E."/>
        </authorList>
    </citation>
    <scope>NUCLEOTIDE SEQUENCE</scope>
    <source>
        <strain evidence="17">4A</strain>
    </source>
</reference>
<evidence type="ECO:0000256" key="10">
    <source>
        <dbReference type="ARBA" id="ARBA00022833"/>
    </source>
</evidence>
<keyword evidence="14" id="KW-0804">Transcription</keyword>
<accession>O56327</accession>
<dbReference type="EMBL" id="AJ276576">
    <property type="protein sequence ID" value="CAB82891.1"/>
    <property type="molecule type" value="Genomic_DNA"/>
</dbReference>
<dbReference type="SMART" id="SM00271">
    <property type="entry name" value="DnaJ"/>
    <property type="match status" value="1"/>
</dbReference>
<dbReference type="IntAct" id="O56327">
    <property type="interactions" value="1"/>
</dbReference>
<evidence type="ECO:0000256" key="12">
    <source>
        <dbReference type="ARBA" id="ARBA00023015"/>
    </source>
</evidence>
<dbReference type="SUPFAM" id="SSF161240">
    <property type="entry name" value="T-antigen specific domain-like"/>
    <property type="match status" value="1"/>
</dbReference>
<dbReference type="InterPro" id="IPR003354">
    <property type="entry name" value="Papo_T_antigen"/>
</dbReference>
<evidence type="ECO:0000259" key="16">
    <source>
        <dbReference type="PROSITE" id="PS50076"/>
    </source>
</evidence>
<name>O56327_SV40</name>
<dbReference type="FunFam" id="1.10.287.110:FF:000161">
    <property type="entry name" value="Small t antigen"/>
    <property type="match status" value="1"/>
</dbReference>
<dbReference type="InterPro" id="IPR036092">
    <property type="entry name" value="Papo_T_antigensf"/>
</dbReference>
<evidence type="ECO:0000256" key="7">
    <source>
        <dbReference type="ARBA" id="ARBA00022581"/>
    </source>
</evidence>
<dbReference type="InterPro" id="IPR036869">
    <property type="entry name" value="J_dom_sf"/>
</dbReference>
<dbReference type="DIP" id="DIP-29428N"/>
<evidence type="ECO:0000256" key="1">
    <source>
        <dbReference type="ARBA" id="ARBA00004147"/>
    </source>
</evidence>
<keyword evidence="5" id="KW-0597">Phosphoprotein</keyword>
<keyword evidence="6" id="KW-1048">Host nucleus</keyword>
<keyword evidence="15" id="KW-1035">Host cytoplasm</keyword>
<evidence type="ECO:0000256" key="6">
    <source>
        <dbReference type="ARBA" id="ARBA00022562"/>
    </source>
</evidence>
<dbReference type="CDD" id="cd06257">
    <property type="entry name" value="DnaJ"/>
    <property type="match status" value="1"/>
</dbReference>
<reference evidence="17" key="1">
    <citation type="submission" date="2000-03" db="EMBL/GenBank/DDBJ databases">
        <authorList>
            <person name="Hubner R.K.P."/>
        </authorList>
    </citation>
    <scope>NUCLEOTIDE SEQUENCE</scope>
    <source>
        <strain evidence="17">4A</strain>
    </source>
</reference>
<organismHost>
    <name type="scientific">Macaca</name>
    <name type="common">macaques</name>
    <dbReference type="NCBI Taxonomy" id="9539"/>
</organismHost>
<feature type="domain" description="J" evidence="16">
    <location>
        <begin position="12"/>
        <end position="75"/>
    </location>
</feature>
<dbReference type="GO" id="GO:0008270">
    <property type="term" value="F:zinc ion binding"/>
    <property type="evidence" value="ECO:0007669"/>
    <property type="project" value="UniProtKB-KW"/>
</dbReference>
<comment type="subcellular location">
    <subcellularLocation>
        <location evidence="2">Host cytoplasm</location>
    </subcellularLocation>
    <subcellularLocation>
        <location evidence="1">Host nucleus</location>
    </subcellularLocation>
</comment>
<dbReference type="Gene3D" id="1.10.287.110">
    <property type="entry name" value="DnaJ domain"/>
    <property type="match status" value="1"/>
</dbReference>
<dbReference type="PROSITE" id="PS50076">
    <property type="entry name" value="DNAJ_2"/>
    <property type="match status" value="1"/>
</dbReference>
<keyword evidence="10" id="KW-0862">Zinc</keyword>